<evidence type="ECO:0000313" key="2">
    <source>
        <dbReference type="Proteomes" id="UP001597459"/>
    </source>
</evidence>
<dbReference type="InterPro" id="IPR045534">
    <property type="entry name" value="DUF6428"/>
</dbReference>
<dbReference type="Pfam" id="PF20001">
    <property type="entry name" value="DUF6428"/>
    <property type="match status" value="1"/>
</dbReference>
<reference evidence="2" key="1">
    <citation type="journal article" date="2019" name="Int. J. Syst. Evol. Microbiol.">
        <title>The Global Catalogue of Microorganisms (GCM) 10K type strain sequencing project: providing services to taxonomists for standard genome sequencing and annotation.</title>
        <authorList>
            <consortium name="The Broad Institute Genomics Platform"/>
            <consortium name="The Broad Institute Genome Sequencing Center for Infectious Disease"/>
            <person name="Wu L."/>
            <person name="Ma J."/>
        </authorList>
    </citation>
    <scope>NUCLEOTIDE SEQUENCE [LARGE SCALE GENOMIC DNA]</scope>
    <source>
        <strain evidence="2">KCTC 42423</strain>
    </source>
</reference>
<organism evidence="1 2">
    <name type="scientific">Aquimarina hainanensis</name>
    <dbReference type="NCBI Taxonomy" id="1578017"/>
    <lineage>
        <taxon>Bacteria</taxon>
        <taxon>Pseudomonadati</taxon>
        <taxon>Bacteroidota</taxon>
        <taxon>Flavobacteriia</taxon>
        <taxon>Flavobacteriales</taxon>
        <taxon>Flavobacteriaceae</taxon>
        <taxon>Aquimarina</taxon>
    </lineage>
</organism>
<evidence type="ECO:0000313" key="1">
    <source>
        <dbReference type="EMBL" id="MFD2590544.1"/>
    </source>
</evidence>
<dbReference type="EMBL" id="JBHULX010000004">
    <property type="protein sequence ID" value="MFD2590544.1"/>
    <property type="molecule type" value="Genomic_DNA"/>
</dbReference>
<name>A0ABW5N8P7_9FLAO</name>
<sequence>MNTSEFISILTEHPHSQLIFEYTPGQFVGTNYHITEVKHISIESVDCGAGTSSWKETVIQLWESPKEIGKKEYMKTQKAIEILAKVGQIKPYQMDAPLKIEYGNNTFHTSQLHIESYESTKEDLIIKLSLDQTDCKAKETCGVPAKETFQQETACSPGSGCC</sequence>
<comment type="caution">
    <text evidence="1">The sequence shown here is derived from an EMBL/GenBank/DDBJ whole genome shotgun (WGS) entry which is preliminary data.</text>
</comment>
<keyword evidence="2" id="KW-1185">Reference proteome</keyword>
<dbReference type="Proteomes" id="UP001597459">
    <property type="component" value="Unassembled WGS sequence"/>
</dbReference>
<accession>A0ABW5N8P7</accession>
<dbReference type="RefSeq" id="WP_378257454.1">
    <property type="nucleotide sequence ID" value="NZ_JBHSJV010000001.1"/>
</dbReference>
<protein>
    <submittedName>
        <fullName evidence="1">DUF6428 family protein</fullName>
    </submittedName>
</protein>
<gene>
    <name evidence="1" type="ORF">ACFSTE_06835</name>
</gene>
<proteinExistence type="predicted"/>